<organism evidence="2 3">
    <name type="scientific">Legionella massiliensis</name>
    <dbReference type="NCBI Taxonomy" id="1034943"/>
    <lineage>
        <taxon>Bacteria</taxon>
        <taxon>Pseudomonadati</taxon>
        <taxon>Pseudomonadota</taxon>
        <taxon>Gammaproteobacteria</taxon>
        <taxon>Legionellales</taxon>
        <taxon>Legionellaceae</taxon>
        <taxon>Legionella</taxon>
    </lineage>
</organism>
<gene>
    <name evidence="2" type="ORF">BN59_03068</name>
</gene>
<dbReference type="OrthoDB" id="5639062at2"/>
<sequence>MSNNKNHKAMRRLFLALGLLASTASLASWSQHGGNWYEGYQHYHGYDNYYNQGWSYGGGGFYFGSGNWGGFWGGGPNIVINLPAQQYYAQPEYVPECQHVETCNSYGNCWLEPVCD</sequence>
<accession>A0A078L3Q6</accession>
<evidence type="ECO:0000313" key="3">
    <source>
        <dbReference type="Proteomes" id="UP000044071"/>
    </source>
</evidence>
<keyword evidence="1" id="KW-0732">Signal</keyword>
<dbReference type="Proteomes" id="UP000044071">
    <property type="component" value="Unassembled WGS sequence"/>
</dbReference>
<protein>
    <recommendedName>
        <fullName evidence="4">Glycine-rich protein</fullName>
    </recommendedName>
</protein>
<dbReference type="eggNOG" id="ENOG5031EG9">
    <property type="taxonomic scope" value="Bacteria"/>
</dbReference>
<keyword evidence="3" id="KW-1185">Reference proteome</keyword>
<dbReference type="AlphaFoldDB" id="A0A078L3Q6"/>
<name>A0A078L3Q6_9GAMM</name>
<dbReference type="STRING" id="1034943.BN59_03068"/>
<reference evidence="2 3" key="1">
    <citation type="submission" date="2014-06" db="EMBL/GenBank/DDBJ databases">
        <authorList>
            <person name="Urmite Genomes Urmite Genomes"/>
        </authorList>
    </citation>
    <scope>NUCLEOTIDE SEQUENCE [LARGE SCALE GENOMIC DNA]</scope>
</reference>
<dbReference type="EMBL" id="CCSB01000004">
    <property type="protein sequence ID" value="CDZ78754.1"/>
    <property type="molecule type" value="Genomic_DNA"/>
</dbReference>
<proteinExistence type="predicted"/>
<feature type="signal peptide" evidence="1">
    <location>
        <begin position="1"/>
        <end position="27"/>
    </location>
</feature>
<evidence type="ECO:0008006" key="4">
    <source>
        <dbReference type="Google" id="ProtNLM"/>
    </source>
</evidence>
<dbReference type="RefSeq" id="WP_044011944.1">
    <property type="nucleotide sequence ID" value="NZ_CCVW01000004.1"/>
</dbReference>
<evidence type="ECO:0000313" key="2">
    <source>
        <dbReference type="EMBL" id="CDZ78754.1"/>
    </source>
</evidence>
<evidence type="ECO:0000256" key="1">
    <source>
        <dbReference type="SAM" id="SignalP"/>
    </source>
</evidence>
<feature type="chain" id="PRO_5009744207" description="Glycine-rich protein" evidence="1">
    <location>
        <begin position="28"/>
        <end position="116"/>
    </location>
</feature>